<reference evidence="2" key="1">
    <citation type="submission" date="2018-07" db="EMBL/GenBank/DDBJ databases">
        <authorList>
            <person name="Quirk P.G."/>
            <person name="Krulwich T.A."/>
        </authorList>
    </citation>
    <scope>NUCLEOTIDE SEQUENCE</scope>
</reference>
<keyword evidence="2" id="KW-0150">Chloroplast</keyword>
<evidence type="ECO:0000313" key="2">
    <source>
        <dbReference type="EMBL" id="AYC64680.1"/>
    </source>
</evidence>
<proteinExistence type="predicted"/>
<geneLocation type="chloroplast" evidence="2"/>
<name>A0A386AZ06_9CHLO</name>
<feature type="transmembrane region" description="Helical" evidence="1">
    <location>
        <begin position="6"/>
        <end position="21"/>
    </location>
</feature>
<keyword evidence="1" id="KW-1133">Transmembrane helix</keyword>
<dbReference type="EMBL" id="MH591101">
    <property type="protein sequence ID" value="AYC64680.1"/>
    <property type="molecule type" value="Genomic_DNA"/>
</dbReference>
<feature type="transmembrane region" description="Helical" evidence="1">
    <location>
        <begin position="67"/>
        <end position="83"/>
    </location>
</feature>
<keyword evidence="1" id="KW-0812">Transmembrane</keyword>
<organism evidence="2">
    <name type="scientific">Halimeda minima</name>
    <dbReference type="NCBI Taxonomy" id="170427"/>
    <lineage>
        <taxon>Eukaryota</taxon>
        <taxon>Viridiplantae</taxon>
        <taxon>Chlorophyta</taxon>
        <taxon>core chlorophytes</taxon>
        <taxon>Ulvophyceae</taxon>
        <taxon>TCBD clade</taxon>
        <taxon>Bryopsidales</taxon>
        <taxon>Halimedineae</taxon>
        <taxon>Halimedaceae</taxon>
        <taxon>Halimedeae</taxon>
        <taxon>Halimeda</taxon>
    </lineage>
</organism>
<gene>
    <name evidence="2" type="primary">orf106</name>
</gene>
<reference evidence="2" key="2">
    <citation type="journal article" date="2019" name="Mol. Phylogenet. Evol.">
        <title>Reassessment of the classification of bryopsidales (chlorophyta) based on chloroplast phylogenomic analyses.</title>
        <authorList>
            <person name="Cremen M.C."/>
            <person name="Leliaert F."/>
            <person name="West J."/>
            <person name="Lam D.W."/>
            <person name="Shimada S."/>
            <person name="Lopez-Bautista J.M."/>
            <person name="Verbruggen H."/>
        </authorList>
    </citation>
    <scope>NUCLEOTIDE SEQUENCE</scope>
</reference>
<keyword evidence="2" id="KW-0934">Plastid</keyword>
<protein>
    <submittedName>
        <fullName evidence="2">Uncharacterized protein</fullName>
    </submittedName>
</protein>
<accession>A0A386AZ06</accession>
<dbReference type="AlphaFoldDB" id="A0A386AZ06"/>
<feature type="transmembrane region" description="Helical" evidence="1">
    <location>
        <begin position="41"/>
        <end position="61"/>
    </location>
</feature>
<sequence length="106" mass="13004">MFCRFLYNAYMFLNLFFFILKRTRRIYYIIELLYKHVYLSLFYRFLPLLGLSILLFLSAWFKSIFKNIWVLKNVVFLANLVVLKRRPIKFKLQNTFSSSTDLLVYC</sequence>
<evidence type="ECO:0000256" key="1">
    <source>
        <dbReference type="SAM" id="Phobius"/>
    </source>
</evidence>
<keyword evidence="1" id="KW-0472">Membrane</keyword>